<reference evidence="1 2" key="1">
    <citation type="submission" date="2018-01" db="EMBL/GenBank/DDBJ databases">
        <title>Complete genome sequence of Bacteriovorax stolpii DSM12778.</title>
        <authorList>
            <person name="Tang B."/>
            <person name="Chang J."/>
        </authorList>
    </citation>
    <scope>NUCLEOTIDE SEQUENCE [LARGE SCALE GENOMIC DNA]</scope>
    <source>
        <strain evidence="1 2">DSM 12778</strain>
    </source>
</reference>
<dbReference type="KEGG" id="bsto:C0V70_02080"/>
<evidence type="ECO:0000313" key="1">
    <source>
        <dbReference type="EMBL" id="AUN96912.1"/>
    </source>
</evidence>
<proteinExistence type="predicted"/>
<protein>
    <submittedName>
        <fullName evidence="1">Uncharacterized protein</fullName>
    </submittedName>
</protein>
<organism evidence="1 2">
    <name type="scientific">Bacteriovorax stolpii</name>
    <name type="common">Bdellovibrio stolpii</name>
    <dbReference type="NCBI Taxonomy" id="960"/>
    <lineage>
        <taxon>Bacteria</taxon>
        <taxon>Pseudomonadati</taxon>
        <taxon>Bdellovibrionota</taxon>
        <taxon>Bacteriovoracia</taxon>
        <taxon>Bacteriovoracales</taxon>
        <taxon>Bacteriovoracaceae</taxon>
        <taxon>Bacteriovorax</taxon>
    </lineage>
</organism>
<dbReference type="Proteomes" id="UP000235584">
    <property type="component" value="Chromosome"/>
</dbReference>
<sequence>MKLAFVTLLMTLSAGVFAHGMNKPGPNGGYVRMPGAYHVELVSSGAETKVYLLDINFKKIDMAKSQVSMSLKGAKDFPVKCTKEAEFFRCDIKDNELKMYKELTITSSKAGEAGVASTYKIPLSFE</sequence>
<dbReference type="RefSeq" id="WP_102242207.1">
    <property type="nucleotide sequence ID" value="NZ_CP025704.1"/>
</dbReference>
<dbReference type="EMBL" id="CP025704">
    <property type="protein sequence ID" value="AUN96912.1"/>
    <property type="molecule type" value="Genomic_DNA"/>
</dbReference>
<accession>A0A2K9NN43</accession>
<keyword evidence="2" id="KW-1185">Reference proteome</keyword>
<evidence type="ECO:0000313" key="2">
    <source>
        <dbReference type="Proteomes" id="UP000235584"/>
    </source>
</evidence>
<gene>
    <name evidence="1" type="ORF">C0V70_02080</name>
</gene>
<name>A0A2K9NN43_BACTC</name>
<dbReference type="AlphaFoldDB" id="A0A2K9NN43"/>